<evidence type="ECO:0000256" key="4">
    <source>
        <dbReference type="ARBA" id="ARBA00022989"/>
    </source>
</evidence>
<evidence type="ECO:0000313" key="9">
    <source>
        <dbReference type="EMBL" id="ERK41688.1"/>
    </source>
</evidence>
<feature type="domain" description="Threonine/serine exporter-like N-terminal" evidence="8">
    <location>
        <begin position="47"/>
        <end position="283"/>
    </location>
</feature>
<keyword evidence="2" id="KW-1003">Cell membrane</keyword>
<dbReference type="GO" id="GO:0022857">
    <property type="term" value="F:transmembrane transporter activity"/>
    <property type="evidence" value="ECO:0007669"/>
    <property type="project" value="InterPro"/>
</dbReference>
<evidence type="ECO:0000256" key="2">
    <source>
        <dbReference type="ARBA" id="ARBA00022475"/>
    </source>
</evidence>
<organism evidence="9 10">
    <name type="scientific">Levilactobacillus brevis ATCC 14869 = DSM 20054</name>
    <dbReference type="NCBI Taxonomy" id="649758"/>
    <lineage>
        <taxon>Bacteria</taxon>
        <taxon>Bacillati</taxon>
        <taxon>Bacillota</taxon>
        <taxon>Bacilli</taxon>
        <taxon>Lactobacillales</taxon>
        <taxon>Lactobacillaceae</taxon>
        <taxon>Levilactobacillus</taxon>
    </lineage>
</organism>
<reference evidence="9 10" key="1">
    <citation type="submission" date="2013-06" db="EMBL/GenBank/DDBJ databases">
        <authorList>
            <person name="Weinstock G."/>
            <person name="Sodergren E."/>
            <person name="Lobos E.A."/>
            <person name="Fulton L."/>
            <person name="Fulton R."/>
            <person name="Courtney L."/>
            <person name="Fronick C."/>
            <person name="O'Laughlin M."/>
            <person name="Godfrey J."/>
            <person name="Wilson R.M."/>
            <person name="Miner T."/>
            <person name="Farmer C."/>
            <person name="Delehaunty K."/>
            <person name="Cordes M."/>
            <person name="Minx P."/>
            <person name="Tomlinson C."/>
            <person name="Chen J."/>
            <person name="Wollam A."/>
            <person name="Pepin K.H."/>
            <person name="Bhonagiri V."/>
            <person name="Zhang X."/>
            <person name="Warren W."/>
            <person name="Mitreva M."/>
            <person name="Mardis E.R."/>
            <person name="Wilson R.K."/>
        </authorList>
    </citation>
    <scope>NUCLEOTIDE SEQUENCE [LARGE SCALE GENOMIC DNA]</scope>
    <source>
        <strain evidence="9 10">ATCC 14869</strain>
    </source>
</reference>
<name>U2QK62_LEVBR</name>
<dbReference type="GO" id="GO:0015744">
    <property type="term" value="P:succinate transport"/>
    <property type="evidence" value="ECO:0007669"/>
    <property type="project" value="TreeGrafter"/>
</dbReference>
<comment type="subcellular location">
    <subcellularLocation>
        <location evidence="1">Cell membrane</location>
        <topology evidence="1">Multi-pass membrane protein</topology>
    </subcellularLocation>
</comment>
<feature type="transmembrane region" description="Helical" evidence="7">
    <location>
        <begin position="176"/>
        <end position="193"/>
    </location>
</feature>
<dbReference type="PANTHER" id="PTHR34390:SF2">
    <property type="entry name" value="SUCCINATE TRANSPORTER SUBUNIT YJJP-RELATED"/>
    <property type="match status" value="1"/>
</dbReference>
<accession>U2QK62</accession>
<comment type="similarity">
    <text evidence="6">Belongs to the ThrE exporter (TC 2.A.79) family.</text>
</comment>
<keyword evidence="4 7" id="KW-1133">Transmembrane helix</keyword>
<proteinExistence type="inferred from homology"/>
<dbReference type="EMBL" id="AWVK01000104">
    <property type="protein sequence ID" value="ERK41688.1"/>
    <property type="molecule type" value="Genomic_DNA"/>
</dbReference>
<evidence type="ECO:0000256" key="7">
    <source>
        <dbReference type="SAM" id="Phobius"/>
    </source>
</evidence>
<keyword evidence="5 7" id="KW-0472">Membrane</keyword>
<evidence type="ECO:0000256" key="1">
    <source>
        <dbReference type="ARBA" id="ARBA00004651"/>
    </source>
</evidence>
<keyword evidence="3 7" id="KW-0812">Transmembrane</keyword>
<evidence type="ECO:0000256" key="3">
    <source>
        <dbReference type="ARBA" id="ARBA00022692"/>
    </source>
</evidence>
<dbReference type="Pfam" id="PF06738">
    <property type="entry name" value="ThrE"/>
    <property type="match status" value="1"/>
</dbReference>
<feature type="transmembrane region" description="Helical" evidence="7">
    <location>
        <begin position="264"/>
        <end position="283"/>
    </location>
</feature>
<comment type="caution">
    <text evidence="9">The sequence shown here is derived from an EMBL/GenBank/DDBJ whole genome shotgun (WGS) entry which is preliminary data.</text>
</comment>
<evidence type="ECO:0000256" key="6">
    <source>
        <dbReference type="ARBA" id="ARBA00034125"/>
    </source>
</evidence>
<gene>
    <name evidence="9" type="ORF">HMPREF0495_02145</name>
</gene>
<dbReference type="GO" id="GO:0005886">
    <property type="term" value="C:plasma membrane"/>
    <property type="evidence" value="ECO:0007669"/>
    <property type="project" value="UniProtKB-SubCell"/>
</dbReference>
<dbReference type="PANTHER" id="PTHR34390">
    <property type="entry name" value="UPF0442 PROTEIN YJJB-RELATED"/>
    <property type="match status" value="1"/>
</dbReference>
<dbReference type="PATRIC" id="fig|649758.3.peg.1918"/>
<evidence type="ECO:0000259" key="8">
    <source>
        <dbReference type="Pfam" id="PF06738"/>
    </source>
</evidence>
<dbReference type="InterPro" id="IPR010619">
    <property type="entry name" value="ThrE-like_N"/>
</dbReference>
<feature type="transmembrane region" description="Helical" evidence="7">
    <location>
        <begin position="205"/>
        <end position="224"/>
    </location>
</feature>
<dbReference type="HOGENOM" id="CLU_070277_0_0_9"/>
<dbReference type="AlphaFoldDB" id="U2QK62"/>
<evidence type="ECO:0000313" key="10">
    <source>
        <dbReference type="Proteomes" id="UP000016644"/>
    </source>
</evidence>
<evidence type="ECO:0000256" key="5">
    <source>
        <dbReference type="ARBA" id="ARBA00023136"/>
    </source>
</evidence>
<dbReference type="Proteomes" id="UP000016644">
    <property type="component" value="Unassembled WGS sequence"/>
</dbReference>
<sequence>MLSIEPVIDGELFISQPLGVPYNINRMRKVGMAVASQKKRDQLILHTALTAGRIMIENGSEIERVEDTMTRIAKNAGAQTSQLFVMITGILMAINGEVGAQIEPVKRRTFDLEKIAVVNDLSRRFADHRITLQQFADQLDHLDSISRYFPFWLQLLAAALVSGPLEVVFRHNLPDFWITCVVGLLGWWVYYVLNKFIQIRFLSEFTASAAIGLLAVLVVHLGLGNSVDDIIIGSVMPLVPGVPITNSVRDILAGNLVSGPARGVEALVSAAAIGFGIAMVLQLL</sequence>
<dbReference type="InterPro" id="IPR050539">
    <property type="entry name" value="ThrE_Dicarb/AminoAcid_Exp"/>
</dbReference>
<protein>
    <recommendedName>
        <fullName evidence="8">Threonine/serine exporter-like N-terminal domain-containing protein</fullName>
    </recommendedName>
</protein>